<dbReference type="Gene3D" id="3.40.30.10">
    <property type="entry name" value="Glutaredoxin"/>
    <property type="match status" value="1"/>
</dbReference>
<feature type="domain" description="Thioredoxin" evidence="9">
    <location>
        <begin position="1"/>
        <end position="104"/>
    </location>
</feature>
<dbReference type="PIRSF" id="PIRSF000077">
    <property type="entry name" value="Thioredoxin"/>
    <property type="match status" value="1"/>
</dbReference>
<dbReference type="PRINTS" id="PR00421">
    <property type="entry name" value="THIOREDOXIN"/>
</dbReference>
<dbReference type="PANTHER" id="PTHR45663">
    <property type="entry name" value="GEO12009P1"/>
    <property type="match status" value="1"/>
</dbReference>
<accession>A0ABR8ZJ22</accession>
<evidence type="ECO:0000313" key="11">
    <source>
        <dbReference type="Proteomes" id="UP000645007"/>
    </source>
</evidence>
<dbReference type="CDD" id="cd02947">
    <property type="entry name" value="TRX_family"/>
    <property type="match status" value="1"/>
</dbReference>
<dbReference type="RefSeq" id="WP_191911055.1">
    <property type="nucleotide sequence ID" value="NZ_JABUXR010000004.1"/>
</dbReference>
<evidence type="ECO:0000259" key="9">
    <source>
        <dbReference type="PROSITE" id="PS51352"/>
    </source>
</evidence>
<dbReference type="Proteomes" id="UP000645007">
    <property type="component" value="Unassembled WGS sequence"/>
</dbReference>
<dbReference type="InterPro" id="IPR005746">
    <property type="entry name" value="Thioredoxin"/>
</dbReference>
<comment type="similarity">
    <text evidence="1 8">Belongs to the thioredoxin family.</text>
</comment>
<gene>
    <name evidence="10" type="primary">trxA</name>
    <name evidence="10" type="ORF">HUK45_03180</name>
</gene>
<dbReference type="EMBL" id="JABUXR010000004">
    <property type="protein sequence ID" value="MBD8085266.1"/>
    <property type="molecule type" value="Genomic_DNA"/>
</dbReference>
<organism evidence="10 11">
    <name type="scientific">Limosilactobacillus urinaemulieris</name>
    <dbReference type="NCBI Taxonomy" id="2742600"/>
    <lineage>
        <taxon>Bacteria</taxon>
        <taxon>Bacillati</taxon>
        <taxon>Bacillota</taxon>
        <taxon>Bacilli</taxon>
        <taxon>Lactobacillales</taxon>
        <taxon>Lactobacillaceae</taxon>
        <taxon>Limosilactobacillus</taxon>
    </lineage>
</organism>
<protein>
    <recommendedName>
        <fullName evidence="2 7">Thioredoxin</fullName>
    </recommendedName>
</protein>
<sequence>MAIVVTDQTFAELTSSAPVVVVDFWAPWCGPCKMMAPALENLEKKYAGKIKFLKLNVDDNKEMAAKYKVMSIPTLILFRDGVAKEKVTGFYPEAKLDHYFSRKI</sequence>
<comment type="caution">
    <text evidence="10">The sequence shown here is derived from an EMBL/GenBank/DDBJ whole genome shotgun (WGS) entry which is preliminary data.</text>
</comment>
<evidence type="ECO:0000256" key="2">
    <source>
        <dbReference type="ARBA" id="ARBA00020570"/>
    </source>
</evidence>
<keyword evidence="11" id="KW-1185">Reference proteome</keyword>
<evidence type="ECO:0000256" key="7">
    <source>
        <dbReference type="NCBIfam" id="TIGR01068"/>
    </source>
</evidence>
<dbReference type="PROSITE" id="PS00194">
    <property type="entry name" value="THIOREDOXIN_1"/>
    <property type="match status" value="1"/>
</dbReference>
<dbReference type="NCBIfam" id="TIGR01068">
    <property type="entry name" value="thioredoxin"/>
    <property type="match status" value="1"/>
</dbReference>
<proteinExistence type="inferred from homology"/>
<keyword evidence="3" id="KW-0813">Transport</keyword>
<dbReference type="Pfam" id="PF00085">
    <property type="entry name" value="Thioredoxin"/>
    <property type="match status" value="1"/>
</dbReference>
<keyword evidence="4" id="KW-0249">Electron transport</keyword>
<dbReference type="InterPro" id="IPR017937">
    <property type="entry name" value="Thioredoxin_CS"/>
</dbReference>
<evidence type="ECO:0000313" key="10">
    <source>
        <dbReference type="EMBL" id="MBD8085266.1"/>
    </source>
</evidence>
<dbReference type="InterPro" id="IPR013766">
    <property type="entry name" value="Thioredoxin_domain"/>
</dbReference>
<dbReference type="PANTHER" id="PTHR45663:SF11">
    <property type="entry name" value="GEO12009P1"/>
    <property type="match status" value="1"/>
</dbReference>
<name>A0ABR8ZJ22_9LACO</name>
<evidence type="ECO:0000256" key="6">
    <source>
        <dbReference type="ARBA" id="ARBA00023284"/>
    </source>
</evidence>
<keyword evidence="6" id="KW-0676">Redox-active center</keyword>
<keyword evidence="5" id="KW-1015">Disulfide bond</keyword>
<evidence type="ECO:0000256" key="3">
    <source>
        <dbReference type="ARBA" id="ARBA00022448"/>
    </source>
</evidence>
<dbReference type="SUPFAM" id="SSF52833">
    <property type="entry name" value="Thioredoxin-like"/>
    <property type="match status" value="1"/>
</dbReference>
<evidence type="ECO:0000256" key="1">
    <source>
        <dbReference type="ARBA" id="ARBA00008987"/>
    </source>
</evidence>
<evidence type="ECO:0000256" key="8">
    <source>
        <dbReference type="PIRNR" id="PIRNR000077"/>
    </source>
</evidence>
<reference evidence="10 11" key="1">
    <citation type="submission" date="2020-06" db="EMBL/GenBank/DDBJ databases">
        <title>Limosilactobacillus sp. nov.</title>
        <authorList>
            <person name="Ksiezarek M."/>
            <person name="Goncalves Ribeiro T."/>
            <person name="Rocha J."/>
            <person name="Grosso F."/>
            <person name="Peixe L."/>
        </authorList>
    </citation>
    <scope>NUCLEOTIDE SEQUENCE [LARGE SCALE GENOMIC DNA]</scope>
    <source>
        <strain evidence="11">c9Ua_26_M</strain>
    </source>
</reference>
<dbReference type="PROSITE" id="PS51352">
    <property type="entry name" value="THIOREDOXIN_2"/>
    <property type="match status" value="1"/>
</dbReference>
<dbReference type="InterPro" id="IPR036249">
    <property type="entry name" value="Thioredoxin-like_sf"/>
</dbReference>
<evidence type="ECO:0000256" key="5">
    <source>
        <dbReference type="ARBA" id="ARBA00023157"/>
    </source>
</evidence>
<evidence type="ECO:0000256" key="4">
    <source>
        <dbReference type="ARBA" id="ARBA00022982"/>
    </source>
</evidence>